<dbReference type="AlphaFoldDB" id="A0A6J7RAF0"/>
<evidence type="ECO:0000313" key="1">
    <source>
        <dbReference type="EMBL" id="CAB5025699.1"/>
    </source>
</evidence>
<dbReference type="AntiFam" id="ANF00217">
    <property type="entry name" value="Shadow ORF (opposite uvrB)"/>
</dbReference>
<reference evidence="1" key="1">
    <citation type="submission" date="2020-05" db="EMBL/GenBank/DDBJ databases">
        <authorList>
            <person name="Chiriac C."/>
            <person name="Salcher M."/>
            <person name="Ghai R."/>
            <person name="Kavagutti S V."/>
        </authorList>
    </citation>
    <scope>NUCLEOTIDE SEQUENCE</scope>
</reference>
<name>A0A6J7RAF0_9ZZZZ</name>
<organism evidence="1">
    <name type="scientific">freshwater metagenome</name>
    <dbReference type="NCBI Taxonomy" id="449393"/>
    <lineage>
        <taxon>unclassified sequences</taxon>
        <taxon>metagenomes</taxon>
        <taxon>ecological metagenomes</taxon>
    </lineage>
</organism>
<protein>
    <submittedName>
        <fullName evidence="1">Unannotated protein</fullName>
    </submittedName>
</protein>
<dbReference type="EMBL" id="CAFBPD010000330">
    <property type="protein sequence ID" value="CAB5025699.1"/>
    <property type="molecule type" value="Genomic_DNA"/>
</dbReference>
<accession>A0A6J7RAF0</accession>
<gene>
    <name evidence="1" type="ORF">UFOPK4061_01661</name>
</gene>
<sequence>MQRHESLDLVTEHLDANGVLLVHREDFDRVAPHPKGASLEADVIARVLDIDEASQQRVALDGLANAQSHHPIDVFLRCPESVDGRDTCHDNDVAAGEEAVRRRVPQSLHLLIDRGVLLDEGIALRNVCLWLVIVVVGDEVLDGVVRQEFLELRGQLCGKGLVRSHDERRALQGFDQPGGRRTLACTGGPEQHGVALTGADALRERCDRSWLITGWLERCLDLKRSDPTLEVGHRPGHVNTLRLGARPRCPELAARYCAGSRNCR</sequence>
<proteinExistence type="predicted"/>